<dbReference type="Gene3D" id="3.10.290.10">
    <property type="entry name" value="RNA-binding S4 domain"/>
    <property type="match status" value="1"/>
</dbReference>
<organism evidence="10 11">
    <name type="scientific">Metapseudomonas otitidis</name>
    <dbReference type="NCBI Taxonomy" id="319939"/>
    <lineage>
        <taxon>Bacteria</taxon>
        <taxon>Pseudomonadati</taxon>
        <taxon>Pseudomonadota</taxon>
        <taxon>Gammaproteobacteria</taxon>
        <taxon>Pseudomonadales</taxon>
        <taxon>Pseudomonadaceae</taxon>
        <taxon>Metapseudomonas</taxon>
    </lineage>
</organism>
<keyword evidence="4" id="KW-0067">ATP-binding</keyword>
<evidence type="ECO:0000256" key="1">
    <source>
        <dbReference type="ARBA" id="ARBA00022490"/>
    </source>
</evidence>
<dbReference type="Proteomes" id="UP000461288">
    <property type="component" value="Unassembled WGS sequence"/>
</dbReference>
<dbReference type="AlphaFoldDB" id="A0A7X3HEY0"/>
<evidence type="ECO:0000256" key="3">
    <source>
        <dbReference type="ARBA" id="ARBA00022741"/>
    </source>
</evidence>
<evidence type="ECO:0000313" key="10">
    <source>
        <dbReference type="EMBL" id="MWK60450.1"/>
    </source>
</evidence>
<accession>A0A7X3HEY0</accession>
<gene>
    <name evidence="10" type="ORF">GO594_31235</name>
</gene>
<dbReference type="InterPro" id="IPR054608">
    <property type="entry name" value="SYY-like_C"/>
</dbReference>
<name>A0A7X3HEY0_9GAMM</name>
<evidence type="ECO:0000256" key="6">
    <source>
        <dbReference type="ARBA" id="ARBA00022917"/>
    </source>
</evidence>
<keyword evidence="6" id="KW-0648">Protein biosynthesis</keyword>
<keyword evidence="5 8" id="KW-0694">RNA-binding</keyword>
<dbReference type="GO" id="GO:0006412">
    <property type="term" value="P:translation"/>
    <property type="evidence" value="ECO:0007669"/>
    <property type="project" value="UniProtKB-KW"/>
</dbReference>
<keyword evidence="7" id="KW-0030">Aminoacyl-tRNA synthetase</keyword>
<keyword evidence="2 10" id="KW-0436">Ligase</keyword>
<feature type="non-terminal residue" evidence="10">
    <location>
        <position position="1"/>
    </location>
</feature>
<evidence type="ECO:0000256" key="5">
    <source>
        <dbReference type="ARBA" id="ARBA00022884"/>
    </source>
</evidence>
<protein>
    <submittedName>
        <fullName evidence="10">Tyrosine--tRNA ligase</fullName>
    </submittedName>
</protein>
<proteinExistence type="predicted"/>
<dbReference type="SUPFAM" id="SSF55174">
    <property type="entry name" value="Alpha-L RNA-binding motif"/>
    <property type="match status" value="1"/>
</dbReference>
<dbReference type="CDD" id="cd00165">
    <property type="entry name" value="S4"/>
    <property type="match status" value="1"/>
</dbReference>
<dbReference type="PROSITE" id="PS50889">
    <property type="entry name" value="S4"/>
    <property type="match status" value="1"/>
</dbReference>
<dbReference type="GO" id="GO:0004812">
    <property type="term" value="F:aminoacyl-tRNA ligase activity"/>
    <property type="evidence" value="ECO:0007669"/>
    <property type="project" value="UniProtKB-KW"/>
</dbReference>
<evidence type="ECO:0000256" key="2">
    <source>
        <dbReference type="ARBA" id="ARBA00022598"/>
    </source>
</evidence>
<reference evidence="10 11" key="1">
    <citation type="submission" date="2019-12" db="EMBL/GenBank/DDBJ databases">
        <title>Draft genome sequence of Pseudomonas otitidis recovered from a chicken carcass.</title>
        <authorList>
            <person name="Vieira T.R."/>
            <person name="Oliviera E.F.C."/>
            <person name="Silva N.M.V."/>
            <person name="Sambrano G.E."/>
            <person name="Cibulski S.P."/>
            <person name="Cardoso M.R.I."/>
        </authorList>
    </citation>
    <scope>NUCLEOTIDE SEQUENCE [LARGE SCALE GENOMIC DNA]</scope>
    <source>
        <strain evidence="10 11">25_K</strain>
    </source>
</reference>
<evidence type="ECO:0000259" key="9">
    <source>
        <dbReference type="Pfam" id="PF22421"/>
    </source>
</evidence>
<feature type="domain" description="Tyrosine--tRNA ligase SYY-like C-terminal" evidence="9">
    <location>
        <begin position="5"/>
        <end position="70"/>
    </location>
</feature>
<dbReference type="Pfam" id="PF22421">
    <property type="entry name" value="SYY_C-terminal"/>
    <property type="match status" value="1"/>
</dbReference>
<dbReference type="GO" id="GO:0003723">
    <property type="term" value="F:RNA binding"/>
    <property type="evidence" value="ECO:0007669"/>
    <property type="project" value="UniProtKB-KW"/>
</dbReference>
<evidence type="ECO:0000256" key="8">
    <source>
        <dbReference type="PROSITE-ProRule" id="PRU00182"/>
    </source>
</evidence>
<dbReference type="GO" id="GO:0005524">
    <property type="term" value="F:ATP binding"/>
    <property type="evidence" value="ECO:0007669"/>
    <property type="project" value="UniProtKB-KW"/>
</dbReference>
<evidence type="ECO:0000256" key="4">
    <source>
        <dbReference type="ARBA" id="ARBA00022840"/>
    </source>
</evidence>
<dbReference type="FunFam" id="3.10.290.10:FF:000022">
    <property type="entry name" value="Tyrosine--tRNA ligase"/>
    <property type="match status" value="1"/>
</dbReference>
<comment type="caution">
    <text evidence="10">The sequence shown here is derived from an EMBL/GenBank/DDBJ whole genome shotgun (WGS) entry which is preliminary data.</text>
</comment>
<sequence length="75" mass="8202">ENDFTDGNIDILTMLVRAGLVPSKSEARRAVQQGGTSVDGEKVTDIKTVFARDAFTGEGIILKKGKKNFHRLIVK</sequence>
<evidence type="ECO:0000256" key="7">
    <source>
        <dbReference type="ARBA" id="ARBA00023146"/>
    </source>
</evidence>
<dbReference type="InterPro" id="IPR036986">
    <property type="entry name" value="S4_RNA-bd_sf"/>
</dbReference>
<keyword evidence="1" id="KW-0963">Cytoplasm</keyword>
<evidence type="ECO:0000313" key="11">
    <source>
        <dbReference type="Proteomes" id="UP000461288"/>
    </source>
</evidence>
<dbReference type="EMBL" id="WTFN01000455">
    <property type="protein sequence ID" value="MWK60450.1"/>
    <property type="molecule type" value="Genomic_DNA"/>
</dbReference>
<keyword evidence="3" id="KW-0547">Nucleotide-binding</keyword>